<evidence type="ECO:0000313" key="1">
    <source>
        <dbReference type="EMBL" id="CAB5224112.1"/>
    </source>
</evidence>
<accession>A0A6J7X4X8</accession>
<sequence length="51" mass="6474">MIYMKVKFKIKNERDRLREFIKEFKDIEHLNNYRNTLIKTNCFIFKETYLP</sequence>
<reference evidence="1" key="1">
    <citation type="submission" date="2020-05" db="EMBL/GenBank/DDBJ databases">
        <authorList>
            <person name="Chiriac C."/>
            <person name="Salcher M."/>
            <person name="Ghai R."/>
            <person name="Kavagutti S V."/>
        </authorList>
    </citation>
    <scope>NUCLEOTIDE SEQUENCE</scope>
</reference>
<dbReference type="EMBL" id="LR798326">
    <property type="protein sequence ID" value="CAB5224112.1"/>
    <property type="molecule type" value="Genomic_DNA"/>
</dbReference>
<gene>
    <name evidence="1" type="ORF">UFOVP387_32</name>
</gene>
<organism evidence="1">
    <name type="scientific">uncultured Caudovirales phage</name>
    <dbReference type="NCBI Taxonomy" id="2100421"/>
    <lineage>
        <taxon>Viruses</taxon>
        <taxon>Duplodnaviria</taxon>
        <taxon>Heunggongvirae</taxon>
        <taxon>Uroviricota</taxon>
        <taxon>Caudoviricetes</taxon>
        <taxon>Peduoviridae</taxon>
        <taxon>Maltschvirus</taxon>
        <taxon>Maltschvirus maltsch</taxon>
    </lineage>
</organism>
<proteinExistence type="predicted"/>
<protein>
    <submittedName>
        <fullName evidence="1">Uncharacterized protein</fullName>
    </submittedName>
</protein>
<name>A0A6J7X4X8_9CAUD</name>